<evidence type="ECO:0000313" key="2">
    <source>
        <dbReference type="Proteomes" id="UP000481153"/>
    </source>
</evidence>
<gene>
    <name evidence="1" type="ORF">Ae201684_010530</name>
</gene>
<comment type="caution">
    <text evidence="1">The sequence shown here is derived from an EMBL/GenBank/DDBJ whole genome shotgun (WGS) entry which is preliminary data.</text>
</comment>
<dbReference type="Proteomes" id="UP000481153">
    <property type="component" value="Unassembled WGS sequence"/>
</dbReference>
<name>A0A6G0WY41_9STRA</name>
<accession>A0A6G0WY41</accession>
<sequence length="127" mass="14219">MDESLSYLHGNINLVAAEQLFSLVLHAHPDRCLFLPSFFNSCSYITMVTLETLSNLHVPHLTSMAFAVQKRSEVQTKPAYSPRAQRTQVVMQQPQPGAPVKAKTAMRMAYVSGANGRVHRVLPRDIR</sequence>
<dbReference type="EMBL" id="VJMJ01000134">
    <property type="protein sequence ID" value="KAF0732421.1"/>
    <property type="molecule type" value="Genomic_DNA"/>
</dbReference>
<reference evidence="1 2" key="1">
    <citation type="submission" date="2019-07" db="EMBL/GenBank/DDBJ databases">
        <title>Genomics analysis of Aphanomyces spp. identifies a new class of oomycete effector associated with host adaptation.</title>
        <authorList>
            <person name="Gaulin E."/>
        </authorList>
    </citation>
    <scope>NUCLEOTIDE SEQUENCE [LARGE SCALE GENOMIC DNA]</scope>
    <source>
        <strain evidence="1 2">ATCC 201684</strain>
    </source>
</reference>
<dbReference type="VEuPathDB" id="FungiDB:AeMF1_010757"/>
<evidence type="ECO:0000313" key="1">
    <source>
        <dbReference type="EMBL" id="KAF0732421.1"/>
    </source>
</evidence>
<keyword evidence="2" id="KW-1185">Reference proteome</keyword>
<organism evidence="1 2">
    <name type="scientific">Aphanomyces euteiches</name>
    <dbReference type="NCBI Taxonomy" id="100861"/>
    <lineage>
        <taxon>Eukaryota</taxon>
        <taxon>Sar</taxon>
        <taxon>Stramenopiles</taxon>
        <taxon>Oomycota</taxon>
        <taxon>Saprolegniomycetes</taxon>
        <taxon>Saprolegniales</taxon>
        <taxon>Verrucalvaceae</taxon>
        <taxon>Aphanomyces</taxon>
    </lineage>
</organism>
<dbReference type="AlphaFoldDB" id="A0A6G0WY41"/>
<protein>
    <submittedName>
        <fullName evidence="1">Uncharacterized protein</fullName>
    </submittedName>
</protein>
<proteinExistence type="predicted"/>